<dbReference type="EMBL" id="BMEX01000002">
    <property type="protein sequence ID" value="GGA36988.1"/>
    <property type="molecule type" value="Genomic_DNA"/>
</dbReference>
<dbReference type="Proteomes" id="UP000617979">
    <property type="component" value="Unassembled WGS sequence"/>
</dbReference>
<comment type="caution">
    <text evidence="1">The sequence shown here is derived from an EMBL/GenBank/DDBJ whole genome shotgun (WGS) entry which is preliminary data.</text>
</comment>
<evidence type="ECO:0000313" key="1">
    <source>
        <dbReference type="EMBL" id="GGA36988.1"/>
    </source>
</evidence>
<organism evidence="1 2">
    <name type="scientific">Kroppenstedtia guangzhouensis</name>
    <dbReference type="NCBI Taxonomy" id="1274356"/>
    <lineage>
        <taxon>Bacteria</taxon>
        <taxon>Bacillati</taxon>
        <taxon>Bacillota</taxon>
        <taxon>Bacilli</taxon>
        <taxon>Bacillales</taxon>
        <taxon>Thermoactinomycetaceae</taxon>
        <taxon>Kroppenstedtia</taxon>
    </lineage>
</organism>
<evidence type="ECO:0000313" key="2">
    <source>
        <dbReference type="Proteomes" id="UP000617979"/>
    </source>
</evidence>
<reference evidence="2" key="1">
    <citation type="journal article" date="2019" name="Int. J. Syst. Evol. Microbiol.">
        <title>The Global Catalogue of Microorganisms (GCM) 10K type strain sequencing project: providing services to taxonomists for standard genome sequencing and annotation.</title>
        <authorList>
            <consortium name="The Broad Institute Genomics Platform"/>
            <consortium name="The Broad Institute Genome Sequencing Center for Infectious Disease"/>
            <person name="Wu L."/>
            <person name="Ma J."/>
        </authorList>
    </citation>
    <scope>NUCLEOTIDE SEQUENCE [LARGE SCALE GENOMIC DNA]</scope>
    <source>
        <strain evidence="2">CGMCC 1.12404</strain>
    </source>
</reference>
<gene>
    <name evidence="1" type="ORF">GCM10007416_07440</name>
</gene>
<proteinExistence type="predicted"/>
<keyword evidence="2" id="KW-1185">Reference proteome</keyword>
<name>A0ABQ1G3T4_9BACL</name>
<accession>A0ABQ1G3T4</accession>
<sequence>MDGEKEFKRALEKAHLYGLLAEYYKYRDSELYTHYYKKHFKYTRKVAGMAWGTGGRL</sequence>
<protein>
    <submittedName>
        <fullName evidence="1">Uncharacterized protein</fullName>
    </submittedName>
</protein>